<dbReference type="InterPro" id="IPR009061">
    <property type="entry name" value="DNA-bd_dom_put_sf"/>
</dbReference>
<reference evidence="2 3" key="1">
    <citation type="submission" date="2019-02" db="EMBL/GenBank/DDBJ databases">
        <title>Deep-cultivation of Planctomycetes and their phenomic and genomic characterization uncovers novel biology.</title>
        <authorList>
            <person name="Wiegand S."/>
            <person name="Jogler M."/>
            <person name="Boedeker C."/>
            <person name="Pinto D."/>
            <person name="Vollmers J."/>
            <person name="Rivas-Marin E."/>
            <person name="Kohn T."/>
            <person name="Peeters S.H."/>
            <person name="Heuer A."/>
            <person name="Rast P."/>
            <person name="Oberbeckmann S."/>
            <person name="Bunk B."/>
            <person name="Jeske O."/>
            <person name="Meyerdierks A."/>
            <person name="Storesund J.E."/>
            <person name="Kallscheuer N."/>
            <person name="Luecker S."/>
            <person name="Lage O.M."/>
            <person name="Pohl T."/>
            <person name="Merkel B.J."/>
            <person name="Hornburger P."/>
            <person name="Mueller R.-W."/>
            <person name="Bruemmer F."/>
            <person name="Labrenz M."/>
            <person name="Spormann A.M."/>
            <person name="Op Den Camp H."/>
            <person name="Overmann J."/>
            <person name="Amann R."/>
            <person name="Jetten M.S.M."/>
            <person name="Mascher T."/>
            <person name="Medema M.H."/>
            <person name="Devos D.P."/>
            <person name="Kaster A.-K."/>
            <person name="Ovreas L."/>
            <person name="Rohde M."/>
            <person name="Galperin M.Y."/>
            <person name="Jogler C."/>
        </authorList>
    </citation>
    <scope>NUCLEOTIDE SEQUENCE [LARGE SCALE GENOMIC DNA]</scope>
    <source>
        <strain evidence="2 3">Pla100</strain>
    </source>
</reference>
<dbReference type="Pfam" id="PF12728">
    <property type="entry name" value="HTH_17"/>
    <property type="match status" value="1"/>
</dbReference>
<feature type="domain" description="Helix-turn-helix" evidence="1">
    <location>
        <begin position="7"/>
        <end position="56"/>
    </location>
</feature>
<organism evidence="2 3">
    <name type="scientific">Neorhodopirellula pilleata</name>
    <dbReference type="NCBI Taxonomy" id="2714738"/>
    <lineage>
        <taxon>Bacteria</taxon>
        <taxon>Pseudomonadati</taxon>
        <taxon>Planctomycetota</taxon>
        <taxon>Planctomycetia</taxon>
        <taxon>Pirellulales</taxon>
        <taxon>Pirellulaceae</taxon>
        <taxon>Neorhodopirellula</taxon>
    </lineage>
</organism>
<dbReference type="InterPro" id="IPR041657">
    <property type="entry name" value="HTH_17"/>
</dbReference>
<name>A0A5C5ZXG0_9BACT</name>
<dbReference type="Proteomes" id="UP000316213">
    <property type="component" value="Unassembled WGS sequence"/>
</dbReference>
<evidence type="ECO:0000259" key="1">
    <source>
        <dbReference type="Pfam" id="PF12728"/>
    </source>
</evidence>
<dbReference type="OrthoDB" id="291753at2"/>
<comment type="caution">
    <text evidence="2">The sequence shown here is derived from an EMBL/GenBank/DDBJ whole genome shotgun (WGS) entry which is preliminary data.</text>
</comment>
<accession>A0A5C5ZXG0</accession>
<protein>
    <submittedName>
        <fullName evidence="2">Helix-turn-helix domain protein</fullName>
    </submittedName>
</protein>
<proteinExistence type="predicted"/>
<gene>
    <name evidence="2" type="ORF">Pla100_50750</name>
</gene>
<dbReference type="SUPFAM" id="SSF46955">
    <property type="entry name" value="Putative DNA-binding domain"/>
    <property type="match status" value="1"/>
</dbReference>
<evidence type="ECO:0000313" key="2">
    <source>
        <dbReference type="EMBL" id="TWT91657.1"/>
    </source>
</evidence>
<dbReference type="AlphaFoldDB" id="A0A5C5ZXG0"/>
<sequence length="64" mass="7314">MADNAELLTGAEARRLSGVPTPTWLELLETGQLPDPVRVAGRYMWRREDILRWVREMKTSGVFA</sequence>
<dbReference type="EMBL" id="SJPM01000014">
    <property type="protein sequence ID" value="TWT91657.1"/>
    <property type="molecule type" value="Genomic_DNA"/>
</dbReference>
<dbReference type="RefSeq" id="WP_146581066.1">
    <property type="nucleotide sequence ID" value="NZ_SJPM01000014.1"/>
</dbReference>
<evidence type="ECO:0000313" key="3">
    <source>
        <dbReference type="Proteomes" id="UP000316213"/>
    </source>
</evidence>
<keyword evidence="3" id="KW-1185">Reference proteome</keyword>